<evidence type="ECO:0008006" key="3">
    <source>
        <dbReference type="Google" id="ProtNLM"/>
    </source>
</evidence>
<dbReference type="EMBL" id="BLAE01000008">
    <property type="protein sequence ID" value="GES07951.1"/>
    <property type="molecule type" value="Genomic_DNA"/>
</dbReference>
<keyword evidence="2" id="KW-1185">Reference proteome</keyword>
<dbReference type="Proteomes" id="UP000331127">
    <property type="component" value="Unassembled WGS sequence"/>
</dbReference>
<gene>
    <name evidence="1" type="ORF">Amac_015460</name>
</gene>
<protein>
    <recommendedName>
        <fullName evidence="3">HTH cro/C1-type domain-containing protein</fullName>
    </recommendedName>
</protein>
<dbReference type="AlphaFoldDB" id="A0A5M3WL49"/>
<proteinExistence type="predicted"/>
<sequence>MINNKPLSLEMKIPTTTNIREPRMPKPSQPVQPSESPWHLLGAAIRHWREDVRCISLRTTAQRIYADPSDLSRWERGLTHPHISAVQRLDDALDAKGQLAALHDAVSDLDRLRTLEGNAALTEETATERRRLIQLAGSLALGAVGGSETVRQALDHEPGRSVEEWEVTCADHLHALRTRPPTQVIADLTVDVLALRRQAQSTAPADLTEVQRTTAALSAIFANALTRLSDHGAAIRWWRTARQAADASGDLSLSLLIRGEEAGHGLYGQRSPETVLNLVNAAQHLAKGPSVDLMTTEAKALSLLGRHQEAVNVIRRAMAQAGTVKGDSLGFWSPDILRFAASWIFSAVGEENQASESGTTVLASTRDYVYRTNIVLHRSLCTVVNGGVTEGTQQAAAVIAEVPPAYRSGHVLATGRMVLQAVPLDQRDHAGVDDLREQLKLV</sequence>
<reference evidence="1 2" key="1">
    <citation type="submission" date="2019-10" db="EMBL/GenBank/DDBJ databases">
        <title>Whole genome shotgun sequence of Acrocarpospora macrocephala NBRC 16266.</title>
        <authorList>
            <person name="Ichikawa N."/>
            <person name="Kimura A."/>
            <person name="Kitahashi Y."/>
            <person name="Komaki H."/>
            <person name="Oguchi A."/>
        </authorList>
    </citation>
    <scope>NUCLEOTIDE SEQUENCE [LARGE SCALE GENOMIC DNA]</scope>
    <source>
        <strain evidence="1 2">NBRC 16266</strain>
    </source>
</reference>
<dbReference type="CDD" id="cd00093">
    <property type="entry name" value="HTH_XRE"/>
    <property type="match status" value="1"/>
</dbReference>
<evidence type="ECO:0000313" key="1">
    <source>
        <dbReference type="EMBL" id="GES07951.1"/>
    </source>
</evidence>
<organism evidence="1 2">
    <name type="scientific">Acrocarpospora macrocephala</name>
    <dbReference type="NCBI Taxonomy" id="150177"/>
    <lineage>
        <taxon>Bacteria</taxon>
        <taxon>Bacillati</taxon>
        <taxon>Actinomycetota</taxon>
        <taxon>Actinomycetes</taxon>
        <taxon>Streptosporangiales</taxon>
        <taxon>Streptosporangiaceae</taxon>
        <taxon>Acrocarpospora</taxon>
    </lineage>
</organism>
<dbReference type="RefSeq" id="WP_155353608.1">
    <property type="nucleotide sequence ID" value="NZ_BAAAHL010000012.1"/>
</dbReference>
<dbReference type="InterPro" id="IPR001387">
    <property type="entry name" value="Cro/C1-type_HTH"/>
</dbReference>
<dbReference type="InterPro" id="IPR010982">
    <property type="entry name" value="Lambda_DNA-bd_dom_sf"/>
</dbReference>
<dbReference type="OrthoDB" id="3462308at2"/>
<comment type="caution">
    <text evidence="1">The sequence shown here is derived from an EMBL/GenBank/DDBJ whole genome shotgun (WGS) entry which is preliminary data.</text>
</comment>
<name>A0A5M3WL49_9ACTN</name>
<dbReference type="GO" id="GO:0003677">
    <property type="term" value="F:DNA binding"/>
    <property type="evidence" value="ECO:0007669"/>
    <property type="project" value="InterPro"/>
</dbReference>
<evidence type="ECO:0000313" key="2">
    <source>
        <dbReference type="Proteomes" id="UP000331127"/>
    </source>
</evidence>
<dbReference type="Gene3D" id="1.10.260.40">
    <property type="entry name" value="lambda repressor-like DNA-binding domains"/>
    <property type="match status" value="1"/>
</dbReference>
<accession>A0A5M3WL49</accession>